<name>C0Q9R5_DESAH</name>
<proteinExistence type="predicted"/>
<dbReference type="AlphaFoldDB" id="C0Q9R5"/>
<dbReference type="Proteomes" id="UP000000442">
    <property type="component" value="Chromosome"/>
</dbReference>
<dbReference type="eggNOG" id="COG0834">
    <property type="taxonomic scope" value="Bacteria"/>
</dbReference>
<protein>
    <submittedName>
        <fullName evidence="1">Uncharacterized protein</fullName>
    </submittedName>
</protein>
<dbReference type="HOGENOM" id="CLU_3060828_0_0_7"/>
<organism evidence="1 2">
    <name type="scientific">Desulforapulum autotrophicum (strain ATCC 43914 / DSM 3382 / VKM B-1955 / HRM2)</name>
    <name type="common">Desulfobacterium autotrophicum</name>
    <dbReference type="NCBI Taxonomy" id="177437"/>
    <lineage>
        <taxon>Bacteria</taxon>
        <taxon>Pseudomonadati</taxon>
        <taxon>Thermodesulfobacteriota</taxon>
        <taxon>Desulfobacteria</taxon>
        <taxon>Desulfobacterales</taxon>
        <taxon>Desulfobacteraceae</taxon>
        <taxon>Desulforapulum</taxon>
    </lineage>
</organism>
<evidence type="ECO:0000313" key="1">
    <source>
        <dbReference type="EMBL" id="ACN14629.1"/>
    </source>
</evidence>
<sequence>MYAVTPDITFTKDDFGYMLPRDDVAFLNWMNLWMYQMHQKGEFIKLKNKWIAE</sequence>
<dbReference type="KEGG" id="dat:HRM2_15200"/>
<dbReference type="Gene3D" id="3.40.190.10">
    <property type="entry name" value="Periplasmic binding protein-like II"/>
    <property type="match status" value="1"/>
</dbReference>
<dbReference type="EMBL" id="CP001087">
    <property type="protein sequence ID" value="ACN14629.1"/>
    <property type="molecule type" value="Genomic_DNA"/>
</dbReference>
<gene>
    <name evidence="1" type="ordered locus">HRM2_15200</name>
</gene>
<accession>C0Q9R5</accession>
<keyword evidence="2" id="KW-1185">Reference proteome</keyword>
<reference evidence="1 2" key="1">
    <citation type="journal article" date="2009" name="Environ. Microbiol.">
        <title>Genome sequence of Desulfobacterium autotrophicum HRM2, a marine sulfate reducer oxidizing organic carbon completely to carbon dioxide.</title>
        <authorList>
            <person name="Strittmatter A.W."/>
            <person name="Liesegang H."/>
            <person name="Rabus R."/>
            <person name="Decker I."/>
            <person name="Amann J."/>
            <person name="Andres S."/>
            <person name="Henne A."/>
            <person name="Fricke W.F."/>
            <person name="Martinez-Arias R."/>
            <person name="Bartels D."/>
            <person name="Goesmann A."/>
            <person name="Krause L."/>
            <person name="Puehler A."/>
            <person name="Klenk H.P."/>
            <person name="Richter M."/>
            <person name="Schuler M."/>
            <person name="Gloeckner F.O."/>
            <person name="Meyerdierks A."/>
            <person name="Gottschalk G."/>
            <person name="Amann R."/>
        </authorList>
    </citation>
    <scope>NUCLEOTIDE SEQUENCE [LARGE SCALE GENOMIC DNA]</scope>
    <source>
        <strain evidence="2">ATCC 43914 / DSM 3382 / HRM2</strain>
    </source>
</reference>
<dbReference type="SUPFAM" id="SSF53850">
    <property type="entry name" value="Periplasmic binding protein-like II"/>
    <property type="match status" value="1"/>
</dbReference>
<dbReference type="STRING" id="177437.HRM2_15200"/>
<evidence type="ECO:0000313" key="2">
    <source>
        <dbReference type="Proteomes" id="UP000000442"/>
    </source>
</evidence>